<dbReference type="Gene3D" id="3.10.180.10">
    <property type="entry name" value="2,3-Dihydroxybiphenyl 1,2-Dioxygenase, domain 1"/>
    <property type="match status" value="1"/>
</dbReference>
<dbReference type="Proteomes" id="UP001500622">
    <property type="component" value="Unassembled WGS sequence"/>
</dbReference>
<dbReference type="RefSeq" id="WP_345216345.1">
    <property type="nucleotide sequence ID" value="NZ_BAABGN010000009.1"/>
</dbReference>
<accession>A0ABP8LA36</accession>
<reference evidence="2" key="1">
    <citation type="journal article" date="2019" name="Int. J. Syst. Evol. Microbiol.">
        <title>The Global Catalogue of Microorganisms (GCM) 10K type strain sequencing project: providing services to taxonomists for standard genome sequencing and annotation.</title>
        <authorList>
            <consortium name="The Broad Institute Genomics Platform"/>
            <consortium name="The Broad Institute Genome Sequencing Center for Infectious Disease"/>
            <person name="Wu L."/>
            <person name="Ma J."/>
        </authorList>
    </citation>
    <scope>NUCLEOTIDE SEQUENCE [LARGE SCALE GENOMIC DNA]</scope>
    <source>
        <strain evidence="2">JCM 17810</strain>
    </source>
</reference>
<dbReference type="InterPro" id="IPR029068">
    <property type="entry name" value="Glyas_Bleomycin-R_OHBP_Dase"/>
</dbReference>
<evidence type="ECO:0000313" key="1">
    <source>
        <dbReference type="EMBL" id="GAA4425104.1"/>
    </source>
</evidence>
<protein>
    <submittedName>
        <fullName evidence="1">Uncharacterized protein</fullName>
    </submittedName>
</protein>
<organism evidence="1 2">
    <name type="scientific">Georgenia halophila</name>
    <dbReference type="NCBI Taxonomy" id="620889"/>
    <lineage>
        <taxon>Bacteria</taxon>
        <taxon>Bacillati</taxon>
        <taxon>Actinomycetota</taxon>
        <taxon>Actinomycetes</taxon>
        <taxon>Micrococcales</taxon>
        <taxon>Bogoriellaceae</taxon>
        <taxon>Georgenia</taxon>
    </lineage>
</organism>
<keyword evidence="2" id="KW-1185">Reference proteome</keyword>
<gene>
    <name evidence="1" type="ORF">GCM10023169_22420</name>
</gene>
<dbReference type="SUPFAM" id="SSF54593">
    <property type="entry name" value="Glyoxalase/Bleomycin resistance protein/Dihydroxybiphenyl dioxygenase"/>
    <property type="match status" value="1"/>
</dbReference>
<comment type="caution">
    <text evidence="1">The sequence shown here is derived from an EMBL/GenBank/DDBJ whole genome shotgun (WGS) entry which is preliminary data.</text>
</comment>
<dbReference type="EMBL" id="BAABGN010000009">
    <property type="protein sequence ID" value="GAA4425104.1"/>
    <property type="molecule type" value="Genomic_DNA"/>
</dbReference>
<proteinExistence type="predicted"/>
<name>A0ABP8LA36_9MICO</name>
<evidence type="ECO:0000313" key="2">
    <source>
        <dbReference type="Proteomes" id="UP001500622"/>
    </source>
</evidence>
<sequence length="74" mass="7885">MTTIDAITLVVQEPREVQCGGVVHCQVPDVSAATERARASGATIVREPTRMDFGMESAYAQVDGGPIVDLTRPI</sequence>